<name>F1LGL6_ASCSU</name>
<keyword evidence="1" id="KW-0206">Cytoskeleton</keyword>
<dbReference type="PANTHER" id="PTHR22947">
    <property type="entry name" value="MAJOR SPERM PROTEIN"/>
    <property type="match status" value="1"/>
</dbReference>
<evidence type="ECO:0000259" key="2">
    <source>
        <dbReference type="PROSITE" id="PS50202"/>
    </source>
</evidence>
<dbReference type="AlphaFoldDB" id="F1LGL6"/>
<dbReference type="Pfam" id="PF00635">
    <property type="entry name" value="Motile_Sperm"/>
    <property type="match status" value="1"/>
</dbReference>
<accession>F1LGL6</accession>
<dbReference type="InterPro" id="IPR051774">
    <property type="entry name" value="Sperm-specific_class_P"/>
</dbReference>
<evidence type="ECO:0000313" key="3">
    <source>
        <dbReference type="EMBL" id="ADY49270.1"/>
    </source>
</evidence>
<dbReference type="Gene3D" id="2.60.40.10">
    <property type="entry name" value="Immunoglobulins"/>
    <property type="match status" value="1"/>
</dbReference>
<dbReference type="InterPro" id="IPR013783">
    <property type="entry name" value="Ig-like_fold"/>
</dbReference>
<comment type="function">
    <text evidence="1">Central component in molecular interactions underlying sperm crawling. Forms an extensive filament system that extends from sperm villipoda, along the leading edge of the pseudopod.</text>
</comment>
<dbReference type="PROSITE" id="PS50202">
    <property type="entry name" value="MSP"/>
    <property type="match status" value="1"/>
</dbReference>
<feature type="non-terminal residue" evidence="3">
    <location>
        <position position="186"/>
    </location>
</feature>
<feature type="domain" description="MSP" evidence="2">
    <location>
        <begin position="67"/>
        <end position="186"/>
    </location>
</feature>
<proteinExistence type="evidence at transcript level"/>
<evidence type="ECO:0000256" key="1">
    <source>
        <dbReference type="RuleBase" id="RU003425"/>
    </source>
</evidence>
<keyword evidence="1" id="KW-0963">Cytoplasm</keyword>
<reference evidence="3" key="1">
    <citation type="journal article" date="2011" name="Genome Res.">
        <title>Deep small RNA sequencing from the nematode Ascaris reveals conservation, functional diversification, and novel developmental profiles.</title>
        <authorList>
            <person name="Wang J."/>
            <person name="Czech B."/>
            <person name="Crunk A."/>
            <person name="Wallace A."/>
            <person name="Mitreva M."/>
            <person name="Hannon G.J."/>
            <person name="Davis R.E."/>
        </authorList>
    </citation>
    <scope>NUCLEOTIDE SEQUENCE</scope>
</reference>
<protein>
    <recommendedName>
        <fullName evidence="1">Major sperm protein</fullName>
    </recommendedName>
</protein>
<organism evidence="3">
    <name type="scientific">Ascaris suum</name>
    <name type="common">Pig roundworm</name>
    <name type="synonym">Ascaris lumbricoides</name>
    <dbReference type="NCBI Taxonomy" id="6253"/>
    <lineage>
        <taxon>Eukaryota</taxon>
        <taxon>Metazoa</taxon>
        <taxon>Ecdysozoa</taxon>
        <taxon>Nematoda</taxon>
        <taxon>Chromadorea</taxon>
        <taxon>Rhabditida</taxon>
        <taxon>Spirurina</taxon>
        <taxon>Ascaridomorpha</taxon>
        <taxon>Ascaridoidea</taxon>
        <taxon>Ascarididae</taxon>
        <taxon>Ascaris</taxon>
    </lineage>
</organism>
<sequence length="186" mass="20773">MRSLSTLLQCKSLSLPCKLPSPLCNIRNPPCKLPNLLCSIRNPPFKLPSLLCNIRSLPCKLPSLRCNIRSPPCKLPSLLCNIRNLPCKLPSLLCNMCNRQQVTIRQVVEQVAVKTTNVVNYRVQPVYGFVEKRSKADLIILRLPGPPKEDKFYIQWADVQPEETEPEAPFKAGAQIGEVVLTSKAG</sequence>
<dbReference type="EMBL" id="JI215637">
    <property type="protein sequence ID" value="ADY49270.1"/>
    <property type="molecule type" value="mRNA"/>
</dbReference>
<dbReference type="SUPFAM" id="SSF49354">
    <property type="entry name" value="PapD-like"/>
    <property type="match status" value="1"/>
</dbReference>
<dbReference type="InterPro" id="IPR000535">
    <property type="entry name" value="MSP_dom"/>
</dbReference>
<dbReference type="PANTHER" id="PTHR22947:SF3">
    <property type="entry name" value="MSP DOMAIN-CONTAINING PROTEIN-RELATED"/>
    <property type="match status" value="1"/>
</dbReference>
<dbReference type="InterPro" id="IPR008962">
    <property type="entry name" value="PapD-like_sf"/>
</dbReference>